<evidence type="ECO:0000256" key="5">
    <source>
        <dbReference type="ARBA" id="ARBA00022679"/>
    </source>
</evidence>
<dbReference type="Proteomes" id="UP000887575">
    <property type="component" value="Unassembled WGS sequence"/>
</dbReference>
<dbReference type="Pfam" id="PF02709">
    <property type="entry name" value="Glyco_transf_7C"/>
    <property type="match status" value="1"/>
</dbReference>
<evidence type="ECO:0000313" key="15">
    <source>
        <dbReference type="WBParaSite" id="MBELARI_LOCUS10146"/>
    </source>
</evidence>
<keyword evidence="5" id="KW-0808">Transferase</keyword>
<evidence type="ECO:0000256" key="11">
    <source>
        <dbReference type="SAM" id="Phobius"/>
    </source>
</evidence>
<evidence type="ECO:0000256" key="7">
    <source>
        <dbReference type="ARBA" id="ARBA00022968"/>
    </source>
</evidence>
<protein>
    <submittedName>
        <fullName evidence="15">Beta-1,4-galactosyltransferase 7</fullName>
    </submittedName>
</protein>
<dbReference type="WBParaSite" id="MBELARI_LOCUS10146">
    <property type="protein sequence ID" value="MBELARI_LOCUS10146"/>
    <property type="gene ID" value="MBELARI_LOCUS10146"/>
</dbReference>
<dbReference type="PANTHER" id="PTHR19300">
    <property type="entry name" value="BETA-1,4-GALACTOSYLTRANSFERASE"/>
    <property type="match status" value="1"/>
</dbReference>
<sequence length="294" mass="34393">MIRCRSNVLISLLALNLLIIFGTFVYVTRDATPFKARTRDNDRNVKDAKLPAVHTLCVIIPFRDRYEELAVFAPYMDKFLNSQLVSHHFLVMNQTDPFRFNRASLINVGWHVAESKGCSYLVMHDVDLLPLNREIDYTFPGQGVVRHISSPAYHPKYKYAKFIGGILMLTMDDYKKIDGMSNKYWGWGMEDDELYLRIRERSDLNLTRVAGLKTNRTNTFRHIHPKTRQRDFAIITPNQRAMKRTRDRISGLHNVKYQIMSQKELFFKETEVFMLDVALHCDLTWTPYCVEATS</sequence>
<dbReference type="GO" id="GO:0005794">
    <property type="term" value="C:Golgi apparatus"/>
    <property type="evidence" value="ECO:0007669"/>
    <property type="project" value="TreeGrafter"/>
</dbReference>
<evidence type="ECO:0000259" key="13">
    <source>
        <dbReference type="Pfam" id="PF13733"/>
    </source>
</evidence>
<keyword evidence="10" id="KW-0325">Glycoprotein</keyword>
<keyword evidence="8 11" id="KW-1133">Transmembrane helix</keyword>
<comment type="similarity">
    <text evidence="3">Belongs to the glycosyltransferase 7 family.</text>
</comment>
<comment type="pathway">
    <text evidence="2">Protein modification; protein glycosylation.</text>
</comment>
<evidence type="ECO:0000256" key="6">
    <source>
        <dbReference type="ARBA" id="ARBA00022692"/>
    </source>
</evidence>
<keyword evidence="7" id="KW-0735">Signal-anchor</keyword>
<dbReference type="SUPFAM" id="SSF53448">
    <property type="entry name" value="Nucleotide-diphospho-sugar transferases"/>
    <property type="match status" value="1"/>
</dbReference>
<keyword evidence="4" id="KW-0328">Glycosyltransferase</keyword>
<evidence type="ECO:0000256" key="2">
    <source>
        <dbReference type="ARBA" id="ARBA00004922"/>
    </source>
</evidence>
<proteinExistence type="inferred from homology"/>
<dbReference type="GO" id="GO:0005975">
    <property type="term" value="P:carbohydrate metabolic process"/>
    <property type="evidence" value="ECO:0007669"/>
    <property type="project" value="InterPro"/>
</dbReference>
<dbReference type="Pfam" id="PF13733">
    <property type="entry name" value="Glyco_transf_7N"/>
    <property type="match status" value="1"/>
</dbReference>
<evidence type="ECO:0000256" key="8">
    <source>
        <dbReference type="ARBA" id="ARBA00022989"/>
    </source>
</evidence>
<accession>A0AAF3J1E2</accession>
<organism evidence="14 15">
    <name type="scientific">Mesorhabditis belari</name>
    <dbReference type="NCBI Taxonomy" id="2138241"/>
    <lineage>
        <taxon>Eukaryota</taxon>
        <taxon>Metazoa</taxon>
        <taxon>Ecdysozoa</taxon>
        <taxon>Nematoda</taxon>
        <taxon>Chromadorea</taxon>
        <taxon>Rhabditida</taxon>
        <taxon>Rhabditina</taxon>
        <taxon>Rhabditomorpha</taxon>
        <taxon>Rhabditoidea</taxon>
        <taxon>Rhabditidae</taxon>
        <taxon>Mesorhabditinae</taxon>
        <taxon>Mesorhabditis</taxon>
    </lineage>
</organism>
<evidence type="ECO:0000256" key="4">
    <source>
        <dbReference type="ARBA" id="ARBA00022676"/>
    </source>
</evidence>
<dbReference type="PANTHER" id="PTHR19300:SF30">
    <property type="entry name" value="BETA-1,4-GALACTOSYLTRANSFERASE 7"/>
    <property type="match status" value="1"/>
</dbReference>
<dbReference type="GO" id="GO:0030166">
    <property type="term" value="P:proteoglycan biosynthetic process"/>
    <property type="evidence" value="ECO:0007669"/>
    <property type="project" value="TreeGrafter"/>
</dbReference>
<dbReference type="InterPro" id="IPR003859">
    <property type="entry name" value="Galactosyl_T"/>
</dbReference>
<evidence type="ECO:0000259" key="12">
    <source>
        <dbReference type="Pfam" id="PF02709"/>
    </source>
</evidence>
<feature type="transmembrane region" description="Helical" evidence="11">
    <location>
        <begin position="7"/>
        <end position="27"/>
    </location>
</feature>
<dbReference type="Gene3D" id="3.90.550.10">
    <property type="entry name" value="Spore Coat Polysaccharide Biosynthesis Protein SpsA, Chain A"/>
    <property type="match status" value="1"/>
</dbReference>
<evidence type="ECO:0000256" key="1">
    <source>
        <dbReference type="ARBA" id="ARBA00004606"/>
    </source>
</evidence>
<dbReference type="InterPro" id="IPR027791">
    <property type="entry name" value="Galactosyl_T_C"/>
</dbReference>
<feature type="domain" description="Galactosyltransferase C-terminal" evidence="12">
    <location>
        <begin position="147"/>
        <end position="222"/>
    </location>
</feature>
<feature type="domain" description="Galactosyltransferase N-terminal" evidence="13">
    <location>
        <begin position="52"/>
        <end position="137"/>
    </location>
</feature>
<dbReference type="InterPro" id="IPR029044">
    <property type="entry name" value="Nucleotide-diphossugar_trans"/>
</dbReference>
<evidence type="ECO:0000256" key="3">
    <source>
        <dbReference type="ARBA" id="ARBA00005735"/>
    </source>
</evidence>
<dbReference type="PRINTS" id="PR02050">
    <property type="entry name" value="B14GALTRFASE"/>
</dbReference>
<dbReference type="AlphaFoldDB" id="A0AAF3J1E2"/>
<comment type="subcellular location">
    <subcellularLocation>
        <location evidence="1">Membrane</location>
        <topology evidence="1">Single-pass type II membrane protein</topology>
    </subcellularLocation>
</comment>
<evidence type="ECO:0000256" key="9">
    <source>
        <dbReference type="ARBA" id="ARBA00023136"/>
    </source>
</evidence>
<keyword evidence="14" id="KW-1185">Reference proteome</keyword>
<reference evidence="15" key="1">
    <citation type="submission" date="2024-02" db="UniProtKB">
        <authorList>
            <consortium name="WormBaseParasite"/>
        </authorList>
    </citation>
    <scope>IDENTIFICATION</scope>
</reference>
<keyword evidence="9 11" id="KW-0472">Membrane</keyword>
<dbReference type="InterPro" id="IPR027995">
    <property type="entry name" value="Galactosyl_T_N"/>
</dbReference>
<dbReference type="GO" id="GO:0046525">
    <property type="term" value="F:xylosylprotein 4-beta-galactosyltransferase activity"/>
    <property type="evidence" value="ECO:0007669"/>
    <property type="project" value="TreeGrafter"/>
</dbReference>
<evidence type="ECO:0000313" key="14">
    <source>
        <dbReference type="Proteomes" id="UP000887575"/>
    </source>
</evidence>
<name>A0AAF3J1E2_9BILA</name>
<dbReference type="GO" id="GO:0016020">
    <property type="term" value="C:membrane"/>
    <property type="evidence" value="ECO:0007669"/>
    <property type="project" value="UniProtKB-SubCell"/>
</dbReference>
<evidence type="ECO:0000256" key="10">
    <source>
        <dbReference type="ARBA" id="ARBA00023180"/>
    </source>
</evidence>
<keyword evidence="6 11" id="KW-0812">Transmembrane</keyword>